<dbReference type="InParanoid" id="A7S488"/>
<keyword evidence="13 26" id="KW-0862">Zinc</keyword>
<gene>
    <name evidence="30" type="ORF">NEMVEDRAFT_v1g104011</name>
</gene>
<comment type="function">
    <text evidence="18">Has E3 ubiquitin ligase activity, promoting ubiquitination and degradation of target proteins. Involved in activation of the JAK/STAT pathway. Catalyzes ubiquitination of methylated RBM15. Plays a role in quality control of translation of mitochondrial outer membrane-localized mRNA. As part of the PINK1-regulated signaling, upon mitochondria damage, ubiquitinates ABCE1 and thereby recruits autophagy receptors to the mitochondrial outer membrane to initiate mitophagy.</text>
</comment>
<dbReference type="InterPro" id="IPR039780">
    <property type="entry name" value="Mot2"/>
</dbReference>
<evidence type="ECO:0000256" key="11">
    <source>
        <dbReference type="ARBA" id="ARBA00022771"/>
    </source>
</evidence>
<evidence type="ECO:0000256" key="17">
    <source>
        <dbReference type="ARBA" id="ARBA00023242"/>
    </source>
</evidence>
<dbReference type="PhylomeDB" id="A7S488"/>
<accession>A7S488</accession>
<dbReference type="AlphaFoldDB" id="A7S488"/>
<evidence type="ECO:0000256" key="21">
    <source>
        <dbReference type="ARBA" id="ARBA00075062"/>
    </source>
</evidence>
<evidence type="ECO:0000256" key="24">
    <source>
        <dbReference type="ARBA" id="ARBA00083942"/>
    </source>
</evidence>
<dbReference type="GO" id="GO:0016567">
    <property type="term" value="P:protein ubiquitination"/>
    <property type="evidence" value="ECO:0000318"/>
    <property type="project" value="GO_Central"/>
</dbReference>
<evidence type="ECO:0000256" key="15">
    <source>
        <dbReference type="ARBA" id="ARBA00022884"/>
    </source>
</evidence>
<comment type="subcellular location">
    <subcellularLocation>
        <location evidence="3">Cytoplasm</location>
    </subcellularLocation>
    <subcellularLocation>
        <location evidence="2">Nucleus</location>
    </subcellularLocation>
</comment>
<keyword evidence="10 26" id="KW-0479">Metal-binding</keyword>
<dbReference type="SMART" id="SM00361">
    <property type="entry name" value="RRM_1"/>
    <property type="match status" value="1"/>
</dbReference>
<feature type="zinc finger region" description="C3H1-type" evidence="26">
    <location>
        <begin position="178"/>
        <end position="205"/>
    </location>
</feature>
<evidence type="ECO:0000256" key="16">
    <source>
        <dbReference type="ARBA" id="ARBA00023054"/>
    </source>
</evidence>
<dbReference type="Gene3D" id="3.30.70.330">
    <property type="match status" value="1"/>
</dbReference>
<dbReference type="EC" id="2.3.2.27" evidence="5"/>
<dbReference type="PANTHER" id="PTHR12603:SF0">
    <property type="entry name" value="CCR4-NOT TRANSCRIPTION COMPLEX SUBUNIT 4"/>
    <property type="match status" value="1"/>
</dbReference>
<feature type="domain" description="C3H1-type" evidence="29">
    <location>
        <begin position="178"/>
        <end position="205"/>
    </location>
</feature>
<dbReference type="HOGENOM" id="CLU_051690_0_0_1"/>
<proteinExistence type="predicted"/>
<dbReference type="InterPro" id="IPR001841">
    <property type="entry name" value="Znf_RING"/>
</dbReference>
<keyword evidence="8" id="KW-0597">Phosphoprotein</keyword>
<evidence type="ECO:0000256" key="7">
    <source>
        <dbReference type="ARBA" id="ARBA00022490"/>
    </source>
</evidence>
<dbReference type="FunFam" id="3.30.70.330:FF:000044">
    <property type="entry name" value="Putative ccr4-not transcription complex subunit 4"/>
    <property type="match status" value="1"/>
</dbReference>
<keyword evidence="16" id="KW-0175">Coiled coil</keyword>
<evidence type="ECO:0000256" key="23">
    <source>
        <dbReference type="ARBA" id="ARBA00083547"/>
    </source>
</evidence>
<comment type="pathway">
    <text evidence="4">Protein modification; protein ubiquitination.</text>
</comment>
<dbReference type="GO" id="GO:0004842">
    <property type="term" value="F:ubiquitin-protein transferase activity"/>
    <property type="evidence" value="ECO:0000318"/>
    <property type="project" value="GO_Central"/>
</dbReference>
<dbReference type="eggNOG" id="KOG2068">
    <property type="taxonomic scope" value="Eukaryota"/>
</dbReference>
<feature type="domain" description="RRM" evidence="28">
    <location>
        <begin position="97"/>
        <end position="181"/>
    </location>
</feature>
<dbReference type="Proteomes" id="UP000001593">
    <property type="component" value="Unassembled WGS sequence"/>
</dbReference>
<dbReference type="InterPro" id="IPR034261">
    <property type="entry name" value="CNOT4_RRM"/>
</dbReference>
<dbReference type="GO" id="GO:0005829">
    <property type="term" value="C:cytosol"/>
    <property type="evidence" value="ECO:0007669"/>
    <property type="project" value="UniProtKB-ARBA"/>
</dbReference>
<evidence type="ECO:0000256" key="20">
    <source>
        <dbReference type="ARBA" id="ARBA00071435"/>
    </source>
</evidence>
<dbReference type="STRING" id="45351.A7S488"/>
<dbReference type="FunFam" id="3.30.40.10:FF:000006">
    <property type="entry name" value="CCR4-NOT transcription complex subunit 4"/>
    <property type="match status" value="1"/>
</dbReference>
<keyword evidence="31" id="KW-1185">Reference proteome</keyword>
<dbReference type="InterPro" id="IPR003954">
    <property type="entry name" value="RRM_euk-type"/>
</dbReference>
<comment type="catalytic activity">
    <reaction evidence="1">
        <text>S-ubiquitinyl-[E2 ubiquitin-conjugating enzyme]-L-cysteine + [acceptor protein]-L-lysine = [E2 ubiquitin-conjugating enzyme]-L-cysteine + N(6)-ubiquitinyl-[acceptor protein]-L-lysine.</text>
        <dbReference type="EC" id="2.3.2.27"/>
    </reaction>
</comment>
<dbReference type="OMA" id="NAHIEAH"/>
<evidence type="ECO:0000259" key="29">
    <source>
        <dbReference type="PROSITE" id="PS50103"/>
    </source>
</evidence>
<evidence type="ECO:0000256" key="3">
    <source>
        <dbReference type="ARBA" id="ARBA00004496"/>
    </source>
</evidence>
<dbReference type="GO" id="GO:0003723">
    <property type="term" value="F:RNA binding"/>
    <property type="evidence" value="ECO:0007669"/>
    <property type="project" value="UniProtKB-UniRule"/>
</dbReference>
<dbReference type="GO" id="GO:0030014">
    <property type="term" value="C:CCR4-NOT complex"/>
    <property type="evidence" value="ECO:0000318"/>
    <property type="project" value="GO_Central"/>
</dbReference>
<keyword evidence="15 25" id="KW-0694">RNA-binding</keyword>
<dbReference type="GO" id="GO:0061630">
    <property type="term" value="F:ubiquitin protein ligase activity"/>
    <property type="evidence" value="ECO:0007669"/>
    <property type="project" value="UniProtKB-EC"/>
</dbReference>
<keyword evidence="11 26" id="KW-0863">Zinc-finger</keyword>
<evidence type="ECO:0000259" key="28">
    <source>
        <dbReference type="PROSITE" id="PS50102"/>
    </source>
</evidence>
<feature type="domain" description="RING-type" evidence="27">
    <location>
        <begin position="2"/>
        <end position="45"/>
    </location>
</feature>
<evidence type="ECO:0000256" key="12">
    <source>
        <dbReference type="ARBA" id="ARBA00022786"/>
    </source>
</evidence>
<keyword evidence="14" id="KW-0832">Ubl conjugation</keyword>
<evidence type="ECO:0000313" key="30">
    <source>
        <dbReference type="EMBL" id="EDO41433.1"/>
    </source>
</evidence>
<keyword evidence="12" id="KW-0833">Ubl conjugation pathway</keyword>
<organism evidence="30 31">
    <name type="scientific">Nematostella vectensis</name>
    <name type="common">Starlet sea anemone</name>
    <dbReference type="NCBI Taxonomy" id="45351"/>
    <lineage>
        <taxon>Eukaryota</taxon>
        <taxon>Metazoa</taxon>
        <taxon>Cnidaria</taxon>
        <taxon>Anthozoa</taxon>
        <taxon>Hexacorallia</taxon>
        <taxon>Actiniaria</taxon>
        <taxon>Edwardsiidae</taxon>
        <taxon>Nematostella</taxon>
    </lineage>
</organism>
<dbReference type="OrthoDB" id="1923159at2759"/>
<dbReference type="GO" id="GO:0008270">
    <property type="term" value="F:zinc ion binding"/>
    <property type="evidence" value="ECO:0007669"/>
    <property type="project" value="UniProtKB-KW"/>
</dbReference>
<evidence type="ECO:0000256" key="19">
    <source>
        <dbReference type="ARBA" id="ARBA00062432"/>
    </source>
</evidence>
<evidence type="ECO:0000259" key="27">
    <source>
        <dbReference type="PROSITE" id="PS50089"/>
    </source>
</evidence>
<evidence type="ECO:0000256" key="6">
    <source>
        <dbReference type="ARBA" id="ARBA00022481"/>
    </source>
</evidence>
<dbReference type="PROSITE" id="PS50102">
    <property type="entry name" value="RRM"/>
    <property type="match status" value="1"/>
</dbReference>
<evidence type="ECO:0000256" key="18">
    <source>
        <dbReference type="ARBA" id="ARBA00057081"/>
    </source>
</evidence>
<keyword evidence="9" id="KW-0808">Transferase</keyword>
<dbReference type="KEGG" id="nve:5513248"/>
<evidence type="ECO:0000256" key="1">
    <source>
        <dbReference type="ARBA" id="ARBA00000900"/>
    </source>
</evidence>
<evidence type="ECO:0000256" key="26">
    <source>
        <dbReference type="PROSITE-ProRule" id="PRU00723"/>
    </source>
</evidence>
<dbReference type="InterPro" id="IPR012677">
    <property type="entry name" value="Nucleotide-bd_a/b_plait_sf"/>
</dbReference>
<keyword evidence="6" id="KW-0488">Methylation</keyword>
<evidence type="ECO:0000256" key="10">
    <source>
        <dbReference type="ARBA" id="ARBA00022723"/>
    </source>
</evidence>
<evidence type="ECO:0000256" key="5">
    <source>
        <dbReference type="ARBA" id="ARBA00012483"/>
    </source>
</evidence>
<dbReference type="InterPro" id="IPR039515">
    <property type="entry name" value="NOT4_mRING-HC-C4C4"/>
</dbReference>
<evidence type="ECO:0000256" key="13">
    <source>
        <dbReference type="ARBA" id="ARBA00022833"/>
    </source>
</evidence>
<dbReference type="InterPro" id="IPR000504">
    <property type="entry name" value="RRM_dom"/>
</dbReference>
<dbReference type="InterPro" id="IPR000571">
    <property type="entry name" value="Znf_CCCH"/>
</dbReference>
<dbReference type="Pfam" id="PF14570">
    <property type="entry name" value="zf-RING_4"/>
    <property type="match status" value="1"/>
</dbReference>
<dbReference type="InterPro" id="IPR013083">
    <property type="entry name" value="Znf_RING/FYVE/PHD"/>
</dbReference>
<evidence type="ECO:0000256" key="4">
    <source>
        <dbReference type="ARBA" id="ARBA00004906"/>
    </source>
</evidence>
<protein>
    <recommendedName>
        <fullName evidence="20">CCR4-NOT transcription complex subunit 4</fullName>
        <ecNumber evidence="5">2.3.2.27</ecNumber>
    </recommendedName>
    <alternativeName>
        <fullName evidence="23">CCR4-associated factor 4</fullName>
    </alternativeName>
    <alternativeName>
        <fullName evidence="24">E3 ubiquitin-protein ligase CNOT4</fullName>
    </alternativeName>
    <alternativeName>
        <fullName evidence="21">Potential transcriptional repressor NOT4Hp</fullName>
    </alternativeName>
    <alternativeName>
        <fullName evidence="22">RING-type E3 ubiquitin transferase CNOT4</fullName>
    </alternativeName>
</protein>
<dbReference type="EMBL" id="DS469577">
    <property type="protein sequence ID" value="EDO41433.1"/>
    <property type="molecule type" value="Genomic_DNA"/>
</dbReference>
<dbReference type="SUPFAM" id="SSF57850">
    <property type="entry name" value="RING/U-box"/>
    <property type="match status" value="1"/>
</dbReference>
<sequence>QCPLCMEPLEIDDVNFYPCTCGYQICRFCWHRIRTDENGLCPACRKAYSEDPAVYTPLSQDEIQSIIRERKHKDTQRKQKLTENRKHLANVRVVQKNLVFVVGLTQRLADPELLKKPEYFGKFGKIHKIVINNSTNYAGPQGPSASAYITFNKEEDACRAILAVSNAYLDGRTLKTSLGTTKYCSYFLRNIPCPKPDCMYLHEFGDEAASFTKEAMQVGKHQEYEQQLLANYAKKM</sequence>
<evidence type="ECO:0000256" key="25">
    <source>
        <dbReference type="PROSITE-ProRule" id="PRU00176"/>
    </source>
</evidence>
<dbReference type="SUPFAM" id="SSF54928">
    <property type="entry name" value="RNA-binding domain, RBD"/>
    <property type="match status" value="1"/>
</dbReference>
<evidence type="ECO:0000256" key="2">
    <source>
        <dbReference type="ARBA" id="ARBA00004123"/>
    </source>
</evidence>
<comment type="subunit">
    <text evidence="19">Interacts with CNOT1 via its C-terminus but does not stably associate with the CCR4-NOT complex. Interacts (via RING domain) with UBE2D2. Interacts with ABCE1, PINK1 and PELO.</text>
</comment>
<evidence type="ECO:0000256" key="8">
    <source>
        <dbReference type="ARBA" id="ARBA00022553"/>
    </source>
</evidence>
<dbReference type="Gene3D" id="3.30.40.10">
    <property type="entry name" value="Zinc/RING finger domain, C3HC4 (zinc finger)"/>
    <property type="match status" value="1"/>
</dbReference>
<evidence type="ECO:0000313" key="31">
    <source>
        <dbReference type="Proteomes" id="UP000001593"/>
    </source>
</evidence>
<evidence type="ECO:0000256" key="22">
    <source>
        <dbReference type="ARBA" id="ARBA00077837"/>
    </source>
</evidence>
<dbReference type="CDD" id="cd12438">
    <property type="entry name" value="RRM_CNOT4"/>
    <property type="match status" value="1"/>
</dbReference>
<evidence type="ECO:0000256" key="14">
    <source>
        <dbReference type="ARBA" id="ARBA00022843"/>
    </source>
</evidence>
<dbReference type="Pfam" id="PF00076">
    <property type="entry name" value="RRM_1"/>
    <property type="match status" value="1"/>
</dbReference>
<feature type="non-terminal residue" evidence="30">
    <location>
        <position position="1"/>
    </location>
</feature>
<keyword evidence="17" id="KW-0539">Nucleus</keyword>
<dbReference type="GO" id="GO:0005634">
    <property type="term" value="C:nucleus"/>
    <property type="evidence" value="ECO:0007669"/>
    <property type="project" value="UniProtKB-SubCell"/>
</dbReference>
<dbReference type="PROSITE" id="PS50089">
    <property type="entry name" value="ZF_RING_2"/>
    <property type="match status" value="1"/>
</dbReference>
<evidence type="ECO:0000256" key="9">
    <source>
        <dbReference type="ARBA" id="ARBA00022679"/>
    </source>
</evidence>
<dbReference type="PROSITE" id="PS50103">
    <property type="entry name" value="ZF_C3H1"/>
    <property type="match status" value="1"/>
</dbReference>
<dbReference type="InterPro" id="IPR035979">
    <property type="entry name" value="RBD_domain_sf"/>
</dbReference>
<reference evidence="30 31" key="1">
    <citation type="journal article" date="2007" name="Science">
        <title>Sea anemone genome reveals ancestral eumetazoan gene repertoire and genomic organization.</title>
        <authorList>
            <person name="Putnam N.H."/>
            <person name="Srivastava M."/>
            <person name="Hellsten U."/>
            <person name="Dirks B."/>
            <person name="Chapman J."/>
            <person name="Salamov A."/>
            <person name="Terry A."/>
            <person name="Shapiro H."/>
            <person name="Lindquist E."/>
            <person name="Kapitonov V.V."/>
            <person name="Jurka J."/>
            <person name="Genikhovich G."/>
            <person name="Grigoriev I.V."/>
            <person name="Lucas S.M."/>
            <person name="Steele R.E."/>
            <person name="Finnerty J.R."/>
            <person name="Technau U."/>
            <person name="Martindale M.Q."/>
            <person name="Rokhsar D.S."/>
        </authorList>
    </citation>
    <scope>NUCLEOTIDE SEQUENCE [LARGE SCALE GENOMIC DNA]</scope>
    <source>
        <strain evidence="31">CH2 X CH6</strain>
    </source>
</reference>
<name>A7S488_NEMVE</name>
<dbReference type="PANTHER" id="PTHR12603">
    <property type="entry name" value="CCR4-NOT TRANSCRIPTION COMPLEX RELATED"/>
    <property type="match status" value="1"/>
</dbReference>
<dbReference type="CDD" id="cd16618">
    <property type="entry name" value="mRING-HC-C4C4_CNOT4"/>
    <property type="match status" value="1"/>
</dbReference>
<keyword evidence="7" id="KW-0963">Cytoplasm</keyword>